<proteinExistence type="predicted"/>
<evidence type="ECO:0000259" key="1">
    <source>
        <dbReference type="Pfam" id="PF03372"/>
    </source>
</evidence>
<evidence type="ECO:0000313" key="3">
    <source>
        <dbReference type="Proteomes" id="UP000799118"/>
    </source>
</evidence>
<reference evidence="2" key="1">
    <citation type="journal article" date="2019" name="Environ. Microbiol.">
        <title>Fungal ecological strategies reflected in gene transcription - a case study of two litter decomposers.</title>
        <authorList>
            <person name="Barbi F."/>
            <person name="Kohler A."/>
            <person name="Barry K."/>
            <person name="Baskaran P."/>
            <person name="Daum C."/>
            <person name="Fauchery L."/>
            <person name="Ihrmark K."/>
            <person name="Kuo A."/>
            <person name="LaButti K."/>
            <person name="Lipzen A."/>
            <person name="Morin E."/>
            <person name="Grigoriev I.V."/>
            <person name="Henrissat B."/>
            <person name="Lindahl B."/>
            <person name="Martin F."/>
        </authorList>
    </citation>
    <scope>NUCLEOTIDE SEQUENCE</scope>
    <source>
        <strain evidence="2">JB14</strain>
    </source>
</reference>
<organism evidence="2 3">
    <name type="scientific">Gymnopus androsaceus JB14</name>
    <dbReference type="NCBI Taxonomy" id="1447944"/>
    <lineage>
        <taxon>Eukaryota</taxon>
        <taxon>Fungi</taxon>
        <taxon>Dikarya</taxon>
        <taxon>Basidiomycota</taxon>
        <taxon>Agaricomycotina</taxon>
        <taxon>Agaricomycetes</taxon>
        <taxon>Agaricomycetidae</taxon>
        <taxon>Agaricales</taxon>
        <taxon>Marasmiineae</taxon>
        <taxon>Omphalotaceae</taxon>
        <taxon>Gymnopus</taxon>
    </lineage>
</organism>
<feature type="domain" description="Endonuclease/exonuclease/phosphatase" evidence="1">
    <location>
        <begin position="18"/>
        <end position="190"/>
    </location>
</feature>
<gene>
    <name evidence="2" type="ORF">BT96DRAFT_766630</name>
</gene>
<sequence>INERYGKKLWVIGSNDPINPTGRGGVAIVLNKELIAYEKTVVYEIIPGRAIMLQLIMHKGDKINILAVYAPNVTESNGTANAEFWKTIKKYFEEHTRTPKPDIMLGDCNMVEAGVIDRLPARDDPEDATEALDDLKQSLQLKDGWRTTFPSRKSFTYLQTATNSQSRIDRIYVTEKHLETAREWKIRASGIPNADHNMVSVQITSENAPTHGRGRWRIPEYVVKDKDMLEYVHQQGIIAQKELDSLTNRSQSCNPQTVWNTFKTKLIEKARERSRQIIPGLVRQINETQLELDGVLDNILLADPEKAEKAAKLHDKIAKLEQSRYSQMQKDQKARHKLEGEIPSRYWSNANKEKKPRDLIYTLRKPGTVENEHEVLLGNAYEKSSPEMADIGKKHHDSLQEAGIDPEKNAERNEIMPEVLGSIKKRIPHEQQDNLAEDLNRENVYQALKLSKNHTAPGLDGIIYEMWKTINQQYEKDEKAKRESFDIIGMMTKTFNDISAHGIDESTGFSDGWMCPLFKKGEKSEIANYRPITLLNTDYKIFTKALSVKL</sequence>
<dbReference type="Gene3D" id="3.60.10.10">
    <property type="entry name" value="Endonuclease/exonuclease/phosphatase"/>
    <property type="match status" value="1"/>
</dbReference>
<feature type="non-terminal residue" evidence="2">
    <location>
        <position position="1"/>
    </location>
</feature>
<dbReference type="PANTHER" id="PTHR19446">
    <property type="entry name" value="REVERSE TRANSCRIPTASES"/>
    <property type="match status" value="1"/>
</dbReference>
<dbReference type="EMBL" id="ML770915">
    <property type="protein sequence ID" value="KAE9382860.1"/>
    <property type="molecule type" value="Genomic_DNA"/>
</dbReference>
<evidence type="ECO:0000313" key="2">
    <source>
        <dbReference type="EMBL" id="KAE9382860.1"/>
    </source>
</evidence>
<dbReference type="Proteomes" id="UP000799118">
    <property type="component" value="Unassembled WGS sequence"/>
</dbReference>
<dbReference type="AlphaFoldDB" id="A0A6A4GBT3"/>
<dbReference type="InterPro" id="IPR036691">
    <property type="entry name" value="Endo/exonu/phosph_ase_sf"/>
</dbReference>
<dbReference type="Pfam" id="PF03372">
    <property type="entry name" value="Exo_endo_phos"/>
    <property type="match status" value="1"/>
</dbReference>
<dbReference type="SUPFAM" id="SSF56219">
    <property type="entry name" value="DNase I-like"/>
    <property type="match status" value="1"/>
</dbReference>
<dbReference type="GO" id="GO:0003824">
    <property type="term" value="F:catalytic activity"/>
    <property type="evidence" value="ECO:0007669"/>
    <property type="project" value="InterPro"/>
</dbReference>
<protein>
    <submittedName>
        <fullName evidence="2">DNase I-like protein</fullName>
    </submittedName>
</protein>
<name>A0A6A4GBT3_9AGAR</name>
<accession>A0A6A4GBT3</accession>
<keyword evidence="3" id="KW-1185">Reference proteome</keyword>
<feature type="non-terminal residue" evidence="2">
    <location>
        <position position="550"/>
    </location>
</feature>
<dbReference type="InterPro" id="IPR005135">
    <property type="entry name" value="Endo/exonuclease/phosphatase"/>
</dbReference>
<dbReference type="OrthoDB" id="416119at2759"/>